<dbReference type="Pfam" id="PF18306">
    <property type="entry name" value="LDcluster4"/>
    <property type="match status" value="1"/>
</dbReference>
<gene>
    <name evidence="1" type="ORF">C7380_11121</name>
</gene>
<dbReference type="InterPro" id="IPR005268">
    <property type="entry name" value="CHP00725"/>
</dbReference>
<dbReference type="PANTHER" id="PTHR43393">
    <property type="entry name" value="CYTOKININ RIBOSIDE 5'-MONOPHOSPHATE PHOSPHORIBOHYDROLASE"/>
    <property type="match status" value="1"/>
</dbReference>
<evidence type="ECO:0000313" key="2">
    <source>
        <dbReference type="Proteomes" id="UP000245921"/>
    </source>
</evidence>
<organism evidence="1 2">
    <name type="scientific">Oceanotoga teriensis</name>
    <dbReference type="NCBI Taxonomy" id="515440"/>
    <lineage>
        <taxon>Bacteria</taxon>
        <taxon>Thermotogati</taxon>
        <taxon>Thermotogota</taxon>
        <taxon>Thermotogae</taxon>
        <taxon>Petrotogales</taxon>
        <taxon>Petrotogaceae</taxon>
        <taxon>Oceanotoga</taxon>
    </lineage>
</organism>
<name>A0AA45C674_9BACT</name>
<dbReference type="InterPro" id="IPR052341">
    <property type="entry name" value="LOG_family_nucleotidases"/>
</dbReference>
<evidence type="ECO:0008006" key="3">
    <source>
        <dbReference type="Google" id="ProtNLM"/>
    </source>
</evidence>
<reference evidence="1 2" key="1">
    <citation type="submission" date="2018-05" db="EMBL/GenBank/DDBJ databases">
        <title>Genomic Encyclopedia of Type Strains, Phase IV (KMG-IV): sequencing the most valuable type-strain genomes for metagenomic binning, comparative biology and taxonomic classification.</title>
        <authorList>
            <person name="Goeker M."/>
        </authorList>
    </citation>
    <scope>NUCLEOTIDE SEQUENCE [LARGE SCALE GENOMIC DNA]</scope>
    <source>
        <strain evidence="1 2">DSM 24906</strain>
    </source>
</reference>
<dbReference type="GO" id="GO:0005829">
    <property type="term" value="C:cytosol"/>
    <property type="evidence" value="ECO:0007669"/>
    <property type="project" value="TreeGrafter"/>
</dbReference>
<dbReference type="RefSeq" id="WP_109605043.1">
    <property type="nucleotide sequence ID" value="NZ_JAMHJO010000015.1"/>
</dbReference>
<dbReference type="Proteomes" id="UP000245921">
    <property type="component" value="Unassembled WGS sequence"/>
</dbReference>
<comment type="caution">
    <text evidence="1">The sequence shown here is derived from an EMBL/GenBank/DDBJ whole genome shotgun (WGS) entry which is preliminary data.</text>
</comment>
<dbReference type="NCBIfam" id="TIGR00725">
    <property type="entry name" value="TIGR00725 family protein"/>
    <property type="match status" value="1"/>
</dbReference>
<evidence type="ECO:0000313" key="1">
    <source>
        <dbReference type="EMBL" id="PWJ91219.1"/>
    </source>
</evidence>
<dbReference type="InterPro" id="IPR041164">
    <property type="entry name" value="LDcluster4"/>
</dbReference>
<dbReference type="SUPFAM" id="SSF102405">
    <property type="entry name" value="MCP/YpsA-like"/>
    <property type="match status" value="1"/>
</dbReference>
<dbReference type="Gene3D" id="3.40.50.450">
    <property type="match status" value="1"/>
</dbReference>
<keyword evidence="2" id="KW-1185">Reference proteome</keyword>
<sequence length="175" mass="19330">MNIGVIGYSGDKNLEPVKSLKNICFEIGKLIAENGDTLLTGGRDGIMDFVCESAYKNNANVVGILPWDEEGNKYLNTTIKTGLDFSMRSFVLLKSVDIVISVGGQVGTALEILGAYAYKKPIILMRGTGGWTDTVTKTLIEDKYLDNRKMVELYQAYNIEELSQHINNLRGDVNL</sequence>
<accession>A0AA45C674</accession>
<dbReference type="AlphaFoldDB" id="A0AA45C674"/>
<dbReference type="PANTHER" id="PTHR43393:SF3">
    <property type="entry name" value="LYSINE DECARBOXYLASE-LIKE PROTEIN"/>
    <property type="match status" value="1"/>
</dbReference>
<proteinExistence type="predicted"/>
<protein>
    <recommendedName>
        <fullName evidence="3">TIGR00725 family protein</fullName>
    </recommendedName>
</protein>
<dbReference type="EMBL" id="QGGI01000011">
    <property type="protein sequence ID" value="PWJ91219.1"/>
    <property type="molecule type" value="Genomic_DNA"/>
</dbReference>